<dbReference type="AlphaFoldDB" id="A0AA39Z3G0"/>
<evidence type="ECO:0000313" key="4">
    <source>
        <dbReference type="Proteomes" id="UP001175001"/>
    </source>
</evidence>
<dbReference type="EMBL" id="JAUJDW010000004">
    <property type="protein sequence ID" value="KAK0663281.1"/>
    <property type="molecule type" value="Genomic_DNA"/>
</dbReference>
<keyword evidence="2" id="KW-1133">Transmembrane helix</keyword>
<gene>
    <name evidence="3" type="ORF">DIS24_g1462</name>
</gene>
<organism evidence="3 4">
    <name type="scientific">Lasiodiplodia hormozganensis</name>
    <dbReference type="NCBI Taxonomy" id="869390"/>
    <lineage>
        <taxon>Eukaryota</taxon>
        <taxon>Fungi</taxon>
        <taxon>Dikarya</taxon>
        <taxon>Ascomycota</taxon>
        <taxon>Pezizomycotina</taxon>
        <taxon>Dothideomycetes</taxon>
        <taxon>Dothideomycetes incertae sedis</taxon>
        <taxon>Botryosphaeriales</taxon>
        <taxon>Botryosphaeriaceae</taxon>
        <taxon>Lasiodiplodia</taxon>
    </lineage>
</organism>
<keyword evidence="4" id="KW-1185">Reference proteome</keyword>
<evidence type="ECO:0000256" key="2">
    <source>
        <dbReference type="SAM" id="Phobius"/>
    </source>
</evidence>
<name>A0AA39Z3G0_9PEZI</name>
<feature type="transmembrane region" description="Helical" evidence="2">
    <location>
        <begin position="456"/>
        <end position="479"/>
    </location>
</feature>
<sequence length="565" mass="62573">MCVGLVIYPIQQGFLKPLSETKGAGWDISSSERYYISIAHISDIPGTAIYTNRDTVKLRKQLATWEEKNCEPRLWMSGPRENVTNWQQRCAREGEEGWGFENVDKLSDPFIAQLPYGFSTGFKQAYAPRINTSVSYESITVDDAPEGCFSLEADSRFVKYHYEYVHPFRSYQSWNLSTCIPSSALITPIKETRDRQDFDEVFYLNLTRRDELVYDTGTFKVSARTTIGYFELPSYANGNQPGPLLDVYPWNADEKPPNSTAEDSPGVTYELLEDVPNKGPLATIYLALFGNGSFPDTLSDPSYLTYLNRSSTSSANINSTATTLTEDPPFSSLAPSTPPSATHAPRICQDLVPLGTLFGSRYTSSNPTPVDYCVATDEVWRYEWRGRAPFNRTVDPPFDVRYWMDRFFVAEDRVRAALTAAAFMADEIWLTDPQVYGTLAVSVDEGVDVVAPVMPLAGVIVGSLLLGVFLGALWVLLVFAARQRRARWTGTLDAWAMLRMGAGVGVGALVATTTAGKEDDVLDALPGFMGDARPEGDVGRLGVGAEAELNWKRKYEAGLWSVGTA</sequence>
<proteinExistence type="predicted"/>
<dbReference type="Proteomes" id="UP001175001">
    <property type="component" value="Unassembled WGS sequence"/>
</dbReference>
<keyword evidence="2" id="KW-0812">Transmembrane</keyword>
<evidence type="ECO:0000313" key="3">
    <source>
        <dbReference type="EMBL" id="KAK0663281.1"/>
    </source>
</evidence>
<reference evidence="3" key="1">
    <citation type="submission" date="2023-06" db="EMBL/GenBank/DDBJ databases">
        <title>Multi-omics analyses reveal the molecular pathogenesis toolkit of Lasiodiplodia hormozganensis, a cross-kingdom pathogen.</title>
        <authorList>
            <person name="Felix C."/>
            <person name="Meneses R."/>
            <person name="Goncalves M.F.M."/>
            <person name="Tilleman L."/>
            <person name="Duarte A.S."/>
            <person name="Jorrin-Novo J.V."/>
            <person name="Van De Peer Y."/>
            <person name="Deforce D."/>
            <person name="Van Nieuwerburgh F."/>
            <person name="Esteves A.C."/>
            <person name="Alves A."/>
        </authorList>
    </citation>
    <scope>NUCLEOTIDE SEQUENCE</scope>
    <source>
        <strain evidence="3">CBS 339.90</strain>
    </source>
</reference>
<accession>A0AA39Z3G0</accession>
<evidence type="ECO:0000256" key="1">
    <source>
        <dbReference type="SAM" id="MobiDB-lite"/>
    </source>
</evidence>
<protein>
    <submittedName>
        <fullName evidence="3">Uncharacterized protein</fullName>
    </submittedName>
</protein>
<comment type="caution">
    <text evidence="3">The sequence shown here is derived from an EMBL/GenBank/DDBJ whole genome shotgun (WGS) entry which is preliminary data.</text>
</comment>
<keyword evidence="2" id="KW-0472">Membrane</keyword>
<feature type="region of interest" description="Disordered" evidence="1">
    <location>
        <begin position="319"/>
        <end position="343"/>
    </location>
</feature>